<evidence type="ECO:0000313" key="5">
    <source>
        <dbReference type="EMBL" id="UOO82373.1"/>
    </source>
</evidence>
<dbReference type="SFLD" id="SFLDG01129">
    <property type="entry name" value="C1.5:_HAD__Beta-PGM__Phosphata"/>
    <property type="match status" value="1"/>
</dbReference>
<dbReference type="SUPFAM" id="SSF56784">
    <property type="entry name" value="HAD-like"/>
    <property type="match status" value="1"/>
</dbReference>
<evidence type="ECO:0000256" key="3">
    <source>
        <dbReference type="ARBA" id="ARBA00022801"/>
    </source>
</evidence>
<dbReference type="NCBIfam" id="TIGR01549">
    <property type="entry name" value="HAD-SF-IA-v1"/>
    <property type="match status" value="1"/>
</dbReference>
<protein>
    <submittedName>
        <fullName evidence="5">HAD family hydrolase</fullName>
    </submittedName>
</protein>
<organism evidence="5 6">
    <name type="scientific">Uruburuella testudinis</name>
    <dbReference type="NCBI Taxonomy" id="1282863"/>
    <lineage>
        <taxon>Bacteria</taxon>
        <taxon>Pseudomonadati</taxon>
        <taxon>Pseudomonadota</taxon>
        <taxon>Betaproteobacteria</taxon>
        <taxon>Neisseriales</taxon>
        <taxon>Neisseriaceae</taxon>
        <taxon>Uruburuella</taxon>
    </lineage>
</organism>
<dbReference type="PANTHER" id="PTHR46470">
    <property type="entry name" value="N-ACYLNEURAMINATE-9-PHOSPHATASE"/>
    <property type="match status" value="1"/>
</dbReference>
<dbReference type="InterPro" id="IPR006439">
    <property type="entry name" value="HAD-SF_hydro_IA"/>
</dbReference>
<name>A0ABY4DU21_9NEIS</name>
<dbReference type="Proteomes" id="UP000829817">
    <property type="component" value="Chromosome"/>
</dbReference>
<proteinExistence type="predicted"/>
<dbReference type="SFLD" id="SFLDS00003">
    <property type="entry name" value="Haloacid_Dehalogenase"/>
    <property type="match status" value="1"/>
</dbReference>
<dbReference type="GO" id="GO:0016787">
    <property type="term" value="F:hydrolase activity"/>
    <property type="evidence" value="ECO:0007669"/>
    <property type="project" value="UniProtKB-KW"/>
</dbReference>
<evidence type="ECO:0000256" key="2">
    <source>
        <dbReference type="ARBA" id="ARBA00022723"/>
    </source>
</evidence>
<sequence>MSLNINAADSVIVFDLDDTLYSEFDYKVSGIHAVCAQLAELYPQYSATDLLALLDTHKSDWLDRLCRHCGLNDAEKASLLWHYRLHRPAIRPYMPSENLSALIQRFAASALISDGRSLTQHLKLKALGLSGCFDHILISEAFASEKPQPERFDFIRKQYPGKTWIYIGDNIKKDFVTPNNQGWLTIGLKASANNIHQHDAADFPATHQPRCWINDLTEIKDLLC</sequence>
<evidence type="ECO:0000313" key="6">
    <source>
        <dbReference type="Proteomes" id="UP000829817"/>
    </source>
</evidence>
<dbReference type="RefSeq" id="WP_244786011.1">
    <property type="nucleotide sequence ID" value="NZ_CP091508.1"/>
</dbReference>
<accession>A0ABY4DU21</accession>
<gene>
    <name evidence="5" type="ORF">LVJ83_02540</name>
</gene>
<comment type="cofactor">
    <cofactor evidence="1">
        <name>Mg(2+)</name>
        <dbReference type="ChEBI" id="CHEBI:18420"/>
    </cofactor>
</comment>
<dbReference type="PANTHER" id="PTHR46470:SF2">
    <property type="entry name" value="GLYCERALDEHYDE 3-PHOSPHATE PHOSPHATASE"/>
    <property type="match status" value="1"/>
</dbReference>
<keyword evidence="4" id="KW-0460">Magnesium</keyword>
<dbReference type="InterPro" id="IPR036412">
    <property type="entry name" value="HAD-like_sf"/>
</dbReference>
<dbReference type="Gene3D" id="3.40.50.1000">
    <property type="entry name" value="HAD superfamily/HAD-like"/>
    <property type="match status" value="1"/>
</dbReference>
<keyword evidence="3 5" id="KW-0378">Hydrolase</keyword>
<evidence type="ECO:0000256" key="4">
    <source>
        <dbReference type="ARBA" id="ARBA00022842"/>
    </source>
</evidence>
<dbReference type="InterPro" id="IPR023214">
    <property type="entry name" value="HAD_sf"/>
</dbReference>
<keyword evidence="2" id="KW-0479">Metal-binding</keyword>
<dbReference type="Pfam" id="PF13419">
    <property type="entry name" value="HAD_2"/>
    <property type="match status" value="1"/>
</dbReference>
<keyword evidence="6" id="KW-1185">Reference proteome</keyword>
<dbReference type="InterPro" id="IPR051400">
    <property type="entry name" value="HAD-like_hydrolase"/>
</dbReference>
<dbReference type="Gene3D" id="1.10.150.520">
    <property type="match status" value="1"/>
</dbReference>
<dbReference type="EMBL" id="CP091508">
    <property type="protein sequence ID" value="UOO82373.1"/>
    <property type="molecule type" value="Genomic_DNA"/>
</dbReference>
<evidence type="ECO:0000256" key="1">
    <source>
        <dbReference type="ARBA" id="ARBA00001946"/>
    </source>
</evidence>
<reference evidence="5 6" key="1">
    <citation type="journal article" date="2022" name="Res Sq">
        <title>Evolution of multicellular longitudinally dividing oral cavity symbionts (Neisseriaceae).</title>
        <authorList>
            <person name="Nyongesa S."/>
            <person name="Weber P."/>
            <person name="Bernet E."/>
            <person name="Pullido F."/>
            <person name="Nieckarz M."/>
            <person name="Delaby M."/>
            <person name="Nieves C."/>
            <person name="Viehboeck T."/>
            <person name="Krause N."/>
            <person name="Rivera-Millot A."/>
            <person name="Nakamura A."/>
            <person name="Vischer N."/>
            <person name="VanNieuwenhze M."/>
            <person name="Brun Y."/>
            <person name="Cava F."/>
            <person name="Bulgheresi S."/>
            <person name="Veyrier F."/>
        </authorList>
    </citation>
    <scope>NUCLEOTIDE SEQUENCE [LARGE SCALE GENOMIC DNA]</scope>
    <source>
        <strain evidence="5 6">CCUG 63373m</strain>
    </source>
</reference>
<dbReference type="InterPro" id="IPR041492">
    <property type="entry name" value="HAD_2"/>
</dbReference>